<dbReference type="PROSITE" id="PS51898">
    <property type="entry name" value="TYR_RECOMBINASE"/>
    <property type="match status" value="1"/>
</dbReference>
<dbReference type="EMBL" id="CP001349">
    <property type="protein sequence ID" value="ACL58515.1"/>
    <property type="molecule type" value="Genomic_DNA"/>
</dbReference>
<dbReference type="HOGENOM" id="CLU_027562_0_2_5"/>
<keyword evidence="2" id="KW-0229">DNA integration</keyword>
<dbReference type="KEGG" id="mno:Mnod_3606"/>
<keyword evidence="7" id="KW-1185">Reference proteome</keyword>
<dbReference type="InterPro" id="IPR013762">
    <property type="entry name" value="Integrase-like_cat_sf"/>
</dbReference>
<evidence type="ECO:0000313" key="6">
    <source>
        <dbReference type="EMBL" id="ACL58515.1"/>
    </source>
</evidence>
<dbReference type="InterPro" id="IPR025166">
    <property type="entry name" value="Integrase_DNA_bind_dom"/>
</dbReference>
<dbReference type="GO" id="GO:0003677">
    <property type="term" value="F:DNA binding"/>
    <property type="evidence" value="ECO:0007669"/>
    <property type="project" value="UniProtKB-KW"/>
</dbReference>
<evidence type="ECO:0000256" key="3">
    <source>
        <dbReference type="ARBA" id="ARBA00023125"/>
    </source>
</evidence>
<name>B8INZ9_METNO</name>
<sequence length="420" mass="46945">MVGRRWGEWWGAVGREVNKLSARRVQTLTEPGRHADGGGLYLVVDPAGGKRWVFLYRMAGRRREMGLGPVLSVPLARARELAAEARAQVAAGVDPIDARRAPPSDEPPPHRITFAEVAEVYMTDRERAWRNAAHRRQWRQTLEVQAASLWAMPVADVDTEAVLAVLRPIWHTKAETARRLRGRIERILDAARVAGHRGSENPARWKGHLDVLLPRAGKLQRGHHTALPYKEVPAFVAEIRQREAQTARALELLILTAARSGEIRGMTWAEVDLAGALWTVPKERMKAKRPHRVPLCARAVEILSKLHMESSDEDGLIFPSRNDTALSDMVFAALLRRAKHPDITAHGFRSSFRDWAADETDHPREVIEAALAHMVGDATERAYRRGDALTKRRRLMDDWGAYVCGGASTAEPPMSATRSP</sequence>
<gene>
    <name evidence="6" type="ordered locus">Mnod_3606</name>
</gene>
<dbReference type="Gene3D" id="1.10.443.10">
    <property type="entry name" value="Intergrase catalytic core"/>
    <property type="match status" value="1"/>
</dbReference>
<proteinExistence type="inferred from homology"/>
<dbReference type="PANTHER" id="PTHR30629">
    <property type="entry name" value="PROPHAGE INTEGRASE"/>
    <property type="match status" value="1"/>
</dbReference>
<dbReference type="InterPro" id="IPR011010">
    <property type="entry name" value="DNA_brk_join_enz"/>
</dbReference>
<dbReference type="InterPro" id="IPR053876">
    <property type="entry name" value="Phage_int_M"/>
</dbReference>
<evidence type="ECO:0000313" key="7">
    <source>
        <dbReference type="Proteomes" id="UP000008207"/>
    </source>
</evidence>
<dbReference type="Gene3D" id="1.10.150.130">
    <property type="match status" value="1"/>
</dbReference>
<dbReference type="InterPro" id="IPR050808">
    <property type="entry name" value="Phage_Integrase"/>
</dbReference>
<dbReference type="OrthoDB" id="9795573at2"/>
<accession>B8INZ9</accession>
<evidence type="ECO:0000256" key="4">
    <source>
        <dbReference type="ARBA" id="ARBA00023172"/>
    </source>
</evidence>
<dbReference type="CDD" id="cd00801">
    <property type="entry name" value="INT_P4_C"/>
    <property type="match status" value="1"/>
</dbReference>
<dbReference type="Gene3D" id="3.30.160.390">
    <property type="entry name" value="Integrase, DNA-binding domain"/>
    <property type="match status" value="1"/>
</dbReference>
<reference evidence="6 7" key="1">
    <citation type="submission" date="2009-01" db="EMBL/GenBank/DDBJ databases">
        <title>Complete sequence of chromosome of Methylobacterium nodulans ORS 2060.</title>
        <authorList>
            <consortium name="US DOE Joint Genome Institute"/>
            <person name="Lucas S."/>
            <person name="Copeland A."/>
            <person name="Lapidus A."/>
            <person name="Glavina del Rio T."/>
            <person name="Dalin E."/>
            <person name="Tice H."/>
            <person name="Bruce D."/>
            <person name="Goodwin L."/>
            <person name="Pitluck S."/>
            <person name="Sims D."/>
            <person name="Brettin T."/>
            <person name="Detter J.C."/>
            <person name="Han C."/>
            <person name="Larimer F."/>
            <person name="Land M."/>
            <person name="Hauser L."/>
            <person name="Kyrpides N."/>
            <person name="Ivanova N."/>
            <person name="Marx C.J."/>
            <person name="Richardson P."/>
        </authorList>
    </citation>
    <scope>NUCLEOTIDE SEQUENCE [LARGE SCALE GENOMIC DNA]</scope>
    <source>
        <strain evidence="7">LMG 21967 / CNCM I-2342 / ORS 2060</strain>
    </source>
</reference>
<dbReference type="InterPro" id="IPR010998">
    <property type="entry name" value="Integrase_recombinase_N"/>
</dbReference>
<dbReference type="RefSeq" id="WP_015930172.1">
    <property type="nucleotide sequence ID" value="NC_011894.1"/>
</dbReference>
<dbReference type="GO" id="GO:0006310">
    <property type="term" value="P:DNA recombination"/>
    <property type="evidence" value="ECO:0007669"/>
    <property type="project" value="UniProtKB-KW"/>
</dbReference>
<evidence type="ECO:0000256" key="1">
    <source>
        <dbReference type="ARBA" id="ARBA00008857"/>
    </source>
</evidence>
<feature type="domain" description="Tyr recombinase" evidence="5">
    <location>
        <begin position="222"/>
        <end position="396"/>
    </location>
</feature>
<dbReference type="PANTHER" id="PTHR30629:SF2">
    <property type="entry name" value="PROPHAGE INTEGRASE INTS-RELATED"/>
    <property type="match status" value="1"/>
</dbReference>
<keyword evidence="3" id="KW-0238">DNA-binding</keyword>
<dbReference type="Proteomes" id="UP000008207">
    <property type="component" value="Chromosome"/>
</dbReference>
<protein>
    <submittedName>
        <fullName evidence="6">Integrase family protein</fullName>
    </submittedName>
</protein>
<dbReference type="SUPFAM" id="SSF56349">
    <property type="entry name" value="DNA breaking-rejoining enzymes"/>
    <property type="match status" value="1"/>
</dbReference>
<dbReference type="eggNOG" id="COG0582">
    <property type="taxonomic scope" value="Bacteria"/>
</dbReference>
<evidence type="ECO:0000259" key="5">
    <source>
        <dbReference type="PROSITE" id="PS51898"/>
    </source>
</evidence>
<evidence type="ECO:0000256" key="2">
    <source>
        <dbReference type="ARBA" id="ARBA00022908"/>
    </source>
</evidence>
<dbReference type="InterPro" id="IPR038488">
    <property type="entry name" value="Integrase_DNA-bd_sf"/>
</dbReference>
<dbReference type="GO" id="GO:0015074">
    <property type="term" value="P:DNA integration"/>
    <property type="evidence" value="ECO:0007669"/>
    <property type="project" value="UniProtKB-KW"/>
</dbReference>
<dbReference type="InterPro" id="IPR002104">
    <property type="entry name" value="Integrase_catalytic"/>
</dbReference>
<dbReference type="AlphaFoldDB" id="B8INZ9"/>
<keyword evidence="4" id="KW-0233">DNA recombination</keyword>
<dbReference type="Pfam" id="PF22022">
    <property type="entry name" value="Phage_int_M"/>
    <property type="match status" value="1"/>
</dbReference>
<organism evidence="6 7">
    <name type="scientific">Methylobacterium nodulans (strain LMG 21967 / CNCM I-2342 / ORS 2060)</name>
    <dbReference type="NCBI Taxonomy" id="460265"/>
    <lineage>
        <taxon>Bacteria</taxon>
        <taxon>Pseudomonadati</taxon>
        <taxon>Pseudomonadota</taxon>
        <taxon>Alphaproteobacteria</taxon>
        <taxon>Hyphomicrobiales</taxon>
        <taxon>Methylobacteriaceae</taxon>
        <taxon>Methylobacterium</taxon>
    </lineage>
</organism>
<dbReference type="Pfam" id="PF13356">
    <property type="entry name" value="Arm-DNA-bind_3"/>
    <property type="match status" value="1"/>
</dbReference>
<comment type="similarity">
    <text evidence="1">Belongs to the 'phage' integrase family.</text>
</comment>
<dbReference type="Pfam" id="PF00589">
    <property type="entry name" value="Phage_integrase"/>
    <property type="match status" value="1"/>
</dbReference>